<accession>A0ACC0Z286</accession>
<dbReference type="Proteomes" id="UP001163603">
    <property type="component" value="Chromosome 3"/>
</dbReference>
<keyword evidence="2" id="KW-1185">Reference proteome</keyword>
<sequence>MDILSFLFISYKLLLFFSEYSFASDSISSSQSLSDGRTLVSIDGTFELGFFSPGSTKSRYLGIWYRKIPVKTVVWVANRLNPINDSSGLLMINSTGYPVLISQNTSVVWSANLTKEVLSPVLLQLLDSGNFVLRDEQDGNLGTYLWQSFDYPSDTLLSEMKLGWDFKTGLERRLSAWKSPDDPSPGNFTWAVELQDYPELVMWKDSKKFYRSGPWNGLGFSGAPALKPNPVFQFNFVSNEEELYYMYNNADKSLITRVVMNQTNYVRQRLAWSEATQSWKVYSILPKDYCDTYGLCGAYGNCISTESPVCQCFKGFKPNSANIDWFQGCVRNEPLNYSKTDGFIRFNGLKLPDATHASVKKSMDLKECREKCLENSSCMAYTNSDIRGGGSGCAMWFGDLIDIRQQVDGGQDLYIRMSASEIAIQPGATDVSKLKIAVIIVATIAVIAGILIASYYIHKRRANAVGKFTICLQNFVVIGFD</sequence>
<gene>
    <name evidence="1" type="ORF">Pint_04360</name>
</gene>
<evidence type="ECO:0000313" key="1">
    <source>
        <dbReference type="EMBL" id="KAJ0045007.1"/>
    </source>
</evidence>
<name>A0ACC0Z286_9ROSI</name>
<proteinExistence type="predicted"/>
<evidence type="ECO:0000313" key="2">
    <source>
        <dbReference type="Proteomes" id="UP001163603"/>
    </source>
</evidence>
<reference evidence="2" key="1">
    <citation type="journal article" date="2023" name="G3 (Bethesda)">
        <title>Genome assembly and association tests identify interacting loci associated with vigor, precocity, and sex in interspecific pistachio rootstocks.</title>
        <authorList>
            <person name="Palmer W."/>
            <person name="Jacygrad E."/>
            <person name="Sagayaradj S."/>
            <person name="Cavanaugh K."/>
            <person name="Han R."/>
            <person name="Bertier L."/>
            <person name="Beede B."/>
            <person name="Kafkas S."/>
            <person name="Golino D."/>
            <person name="Preece J."/>
            <person name="Michelmore R."/>
        </authorList>
    </citation>
    <scope>NUCLEOTIDE SEQUENCE [LARGE SCALE GENOMIC DNA]</scope>
</reference>
<protein>
    <submittedName>
        <fullName evidence="1">Uncharacterized protein</fullName>
    </submittedName>
</protein>
<dbReference type="EMBL" id="CM047738">
    <property type="protein sequence ID" value="KAJ0045007.1"/>
    <property type="molecule type" value="Genomic_DNA"/>
</dbReference>
<organism evidence="1 2">
    <name type="scientific">Pistacia integerrima</name>
    <dbReference type="NCBI Taxonomy" id="434235"/>
    <lineage>
        <taxon>Eukaryota</taxon>
        <taxon>Viridiplantae</taxon>
        <taxon>Streptophyta</taxon>
        <taxon>Embryophyta</taxon>
        <taxon>Tracheophyta</taxon>
        <taxon>Spermatophyta</taxon>
        <taxon>Magnoliopsida</taxon>
        <taxon>eudicotyledons</taxon>
        <taxon>Gunneridae</taxon>
        <taxon>Pentapetalae</taxon>
        <taxon>rosids</taxon>
        <taxon>malvids</taxon>
        <taxon>Sapindales</taxon>
        <taxon>Anacardiaceae</taxon>
        <taxon>Pistacia</taxon>
    </lineage>
</organism>
<comment type="caution">
    <text evidence="1">The sequence shown here is derived from an EMBL/GenBank/DDBJ whole genome shotgun (WGS) entry which is preliminary data.</text>
</comment>